<feature type="transmembrane region" description="Helical" evidence="5">
    <location>
        <begin position="275"/>
        <end position="297"/>
    </location>
</feature>
<evidence type="ECO:0000256" key="5">
    <source>
        <dbReference type="SAM" id="Phobius"/>
    </source>
</evidence>
<dbReference type="InterPro" id="IPR019427">
    <property type="entry name" value="7TM_GPCR_serpentine_rcpt_Srw"/>
</dbReference>
<dbReference type="Gene3D" id="1.20.1070.10">
    <property type="entry name" value="Rhodopsin 7-helix transmembrane proteins"/>
    <property type="match status" value="1"/>
</dbReference>
<accession>A0A8S3YDZ8</accession>
<feature type="transmembrane region" description="Helical" evidence="5">
    <location>
        <begin position="312"/>
        <end position="338"/>
    </location>
</feature>
<dbReference type="AlphaFoldDB" id="A0A8S3YDZ8"/>
<dbReference type="Pfam" id="PF10324">
    <property type="entry name" value="7TM_GPCR_Srw"/>
    <property type="match status" value="1"/>
</dbReference>
<evidence type="ECO:0000259" key="6">
    <source>
        <dbReference type="PROSITE" id="PS50262"/>
    </source>
</evidence>
<feature type="domain" description="G-protein coupled receptors family 1 profile" evidence="6">
    <location>
        <begin position="52"/>
        <end position="335"/>
    </location>
</feature>
<keyword evidence="3 5" id="KW-1133">Transmembrane helix</keyword>
<comment type="subcellular location">
    <subcellularLocation>
        <location evidence="1">Membrane</location>
    </subcellularLocation>
</comment>
<dbReference type="InterPro" id="IPR000276">
    <property type="entry name" value="GPCR_Rhodpsn"/>
</dbReference>
<dbReference type="PRINTS" id="PR00237">
    <property type="entry name" value="GPCRRHODOPSN"/>
</dbReference>
<dbReference type="GO" id="GO:0008528">
    <property type="term" value="F:G protein-coupled peptide receptor activity"/>
    <property type="evidence" value="ECO:0007669"/>
    <property type="project" value="InterPro"/>
</dbReference>
<dbReference type="PROSITE" id="PS50262">
    <property type="entry name" value="G_PROTEIN_RECEP_F1_2"/>
    <property type="match status" value="1"/>
</dbReference>
<feature type="transmembrane region" description="Helical" evidence="5">
    <location>
        <begin position="217"/>
        <end position="236"/>
    </location>
</feature>
<dbReference type="OrthoDB" id="6126859at2759"/>
<evidence type="ECO:0000313" key="7">
    <source>
        <dbReference type="EMBL" id="CAG5114744.1"/>
    </source>
</evidence>
<sequence>MTTSDSHIATFIYTDSVMMLRQDLISDELFFTIMFINMGIICQTISLLGTIANIINTTVFIKQGLSDATNICLLALTISDLCSLITIMWTNVCYTPAFRDSEVFLISYEVQLISGIWPHVIFTRTTGWITAFISLQRCVCVILPLKVKIIFTTRRHIISMAAIYVVTLGLAAFAYFSLGLGWKFDPLKNHTAIGLIYYMDPARRTIVDQISYGINGVFMPISCFLSVVTCTVILVAKLNQQAAWRNASAAGNYQAKESSSNESSMASRDKKASKMIILISSMFISCFIPAVCVFIGGCVEPGFTYDGEYKNIFLVTLSVSFITESINASSTVIIYFTASTKYRNTFRDIFKLK</sequence>
<comment type="caution">
    <text evidence="7">The sequence shown here is derived from an EMBL/GenBank/DDBJ whole genome shotgun (WGS) entry which is preliminary data.</text>
</comment>
<evidence type="ECO:0000256" key="4">
    <source>
        <dbReference type="ARBA" id="ARBA00023136"/>
    </source>
</evidence>
<dbReference type="PANTHER" id="PTHR46641">
    <property type="entry name" value="FMRFAMIDE RECEPTOR-RELATED"/>
    <property type="match status" value="1"/>
</dbReference>
<name>A0A8S3YDZ8_9EUPU</name>
<gene>
    <name evidence="7" type="ORF">CUNI_LOCUS302</name>
</gene>
<dbReference type="GO" id="GO:0016020">
    <property type="term" value="C:membrane"/>
    <property type="evidence" value="ECO:0007669"/>
    <property type="project" value="UniProtKB-SubCell"/>
</dbReference>
<dbReference type="SUPFAM" id="SSF81321">
    <property type="entry name" value="Family A G protein-coupled receptor-like"/>
    <property type="match status" value="1"/>
</dbReference>
<feature type="transmembrane region" description="Helical" evidence="5">
    <location>
        <begin position="157"/>
        <end position="178"/>
    </location>
</feature>
<keyword evidence="4 5" id="KW-0472">Membrane</keyword>
<dbReference type="EMBL" id="CAJHNH020000033">
    <property type="protein sequence ID" value="CAG5114744.1"/>
    <property type="molecule type" value="Genomic_DNA"/>
</dbReference>
<keyword evidence="8" id="KW-1185">Reference proteome</keyword>
<dbReference type="Proteomes" id="UP000678393">
    <property type="component" value="Unassembled WGS sequence"/>
</dbReference>
<dbReference type="PANTHER" id="PTHR46641:SF2">
    <property type="entry name" value="FMRFAMIDE RECEPTOR"/>
    <property type="match status" value="1"/>
</dbReference>
<dbReference type="InterPro" id="IPR052954">
    <property type="entry name" value="GPCR-Ligand_Int"/>
</dbReference>
<evidence type="ECO:0000256" key="1">
    <source>
        <dbReference type="ARBA" id="ARBA00004370"/>
    </source>
</evidence>
<proteinExistence type="predicted"/>
<feature type="transmembrane region" description="Helical" evidence="5">
    <location>
        <begin position="68"/>
        <end position="89"/>
    </location>
</feature>
<evidence type="ECO:0000256" key="2">
    <source>
        <dbReference type="ARBA" id="ARBA00022692"/>
    </source>
</evidence>
<protein>
    <recommendedName>
        <fullName evidence="6">G-protein coupled receptors family 1 profile domain-containing protein</fullName>
    </recommendedName>
</protein>
<evidence type="ECO:0000313" key="8">
    <source>
        <dbReference type="Proteomes" id="UP000678393"/>
    </source>
</evidence>
<keyword evidence="2 5" id="KW-0812">Transmembrane</keyword>
<feature type="transmembrane region" description="Helical" evidence="5">
    <location>
        <begin position="29"/>
        <end position="56"/>
    </location>
</feature>
<dbReference type="InterPro" id="IPR017452">
    <property type="entry name" value="GPCR_Rhodpsn_7TM"/>
</dbReference>
<reference evidence="7" key="1">
    <citation type="submission" date="2021-04" db="EMBL/GenBank/DDBJ databases">
        <authorList>
            <consortium name="Molecular Ecology Group"/>
        </authorList>
    </citation>
    <scope>NUCLEOTIDE SEQUENCE</scope>
</reference>
<evidence type="ECO:0000256" key="3">
    <source>
        <dbReference type="ARBA" id="ARBA00022989"/>
    </source>
</evidence>
<organism evidence="7 8">
    <name type="scientific">Candidula unifasciata</name>
    <dbReference type="NCBI Taxonomy" id="100452"/>
    <lineage>
        <taxon>Eukaryota</taxon>
        <taxon>Metazoa</taxon>
        <taxon>Spiralia</taxon>
        <taxon>Lophotrochozoa</taxon>
        <taxon>Mollusca</taxon>
        <taxon>Gastropoda</taxon>
        <taxon>Heterobranchia</taxon>
        <taxon>Euthyneura</taxon>
        <taxon>Panpulmonata</taxon>
        <taxon>Eupulmonata</taxon>
        <taxon>Stylommatophora</taxon>
        <taxon>Helicina</taxon>
        <taxon>Helicoidea</taxon>
        <taxon>Geomitridae</taxon>
        <taxon>Candidula</taxon>
    </lineage>
</organism>